<reference evidence="2" key="1">
    <citation type="submission" date="2020-12" db="EMBL/GenBank/DDBJ databases">
        <title>WGS assembly of Carya illinoinensis cv. Pawnee.</title>
        <authorList>
            <person name="Platts A."/>
            <person name="Shu S."/>
            <person name="Wright S."/>
            <person name="Barry K."/>
            <person name="Edger P."/>
            <person name="Pires J.C."/>
            <person name="Schmutz J."/>
        </authorList>
    </citation>
    <scope>NUCLEOTIDE SEQUENCE</scope>
    <source>
        <tissue evidence="2">Leaf</tissue>
    </source>
</reference>
<dbReference type="PANTHER" id="PTHR36757:SF4">
    <property type="entry name" value="DUF4005 DOMAIN-CONTAINING PROTEIN"/>
    <property type="match status" value="1"/>
</dbReference>
<evidence type="ECO:0000313" key="2">
    <source>
        <dbReference type="EMBL" id="KAG6625327.1"/>
    </source>
</evidence>
<accession>A0A8T1N8G6</accession>
<organism evidence="2 3">
    <name type="scientific">Carya illinoinensis</name>
    <name type="common">Pecan</name>
    <dbReference type="NCBI Taxonomy" id="32201"/>
    <lineage>
        <taxon>Eukaryota</taxon>
        <taxon>Viridiplantae</taxon>
        <taxon>Streptophyta</taxon>
        <taxon>Embryophyta</taxon>
        <taxon>Tracheophyta</taxon>
        <taxon>Spermatophyta</taxon>
        <taxon>Magnoliopsida</taxon>
        <taxon>eudicotyledons</taxon>
        <taxon>Gunneridae</taxon>
        <taxon>Pentapetalae</taxon>
        <taxon>rosids</taxon>
        <taxon>fabids</taxon>
        <taxon>Fagales</taxon>
        <taxon>Juglandaceae</taxon>
        <taxon>Carya</taxon>
    </lineage>
</organism>
<gene>
    <name evidence="2" type="ORF">CIPAW_16G087900</name>
</gene>
<feature type="compositionally biased region" description="Low complexity" evidence="1">
    <location>
        <begin position="182"/>
        <end position="195"/>
    </location>
</feature>
<protein>
    <submittedName>
        <fullName evidence="2">Uncharacterized protein</fullName>
    </submittedName>
</protein>
<feature type="region of interest" description="Disordered" evidence="1">
    <location>
        <begin position="157"/>
        <end position="195"/>
    </location>
</feature>
<evidence type="ECO:0000256" key="1">
    <source>
        <dbReference type="SAM" id="MobiDB-lite"/>
    </source>
</evidence>
<dbReference type="Proteomes" id="UP000811609">
    <property type="component" value="Chromosome 16"/>
</dbReference>
<name>A0A8T1N8G6_CARIL</name>
<evidence type="ECO:0000313" key="3">
    <source>
        <dbReference type="Proteomes" id="UP000811609"/>
    </source>
</evidence>
<sequence length="254" mass="28253">MCSETSPPRLSFSHDLGQAEVVPIEHTVNRRDSSLLDPDSEFEFSISCSFEHESCSADEIFSNGVLLPFQVKDKVLVSPKEIRSSCEPRPSAQLPPLPCESSSKKQSVKELLLRNSDNLEKKQAFKSFWGFRRSSSLNSDCKRSLLFSLPLLSRSNSIGSVSNSKRTTSKDVHKHNSQKQGSISMPRFSSSSPASAILQQKPPLKKNYGGSFNGTARISPVLNIVPPSYISKRTENLFGLGSFLRDRKDKRSKK</sequence>
<comment type="caution">
    <text evidence="2">The sequence shown here is derived from an EMBL/GenBank/DDBJ whole genome shotgun (WGS) entry which is preliminary data.</text>
</comment>
<proteinExistence type="predicted"/>
<dbReference type="AlphaFoldDB" id="A0A8T1N8G6"/>
<dbReference type="PANTHER" id="PTHR36757">
    <property type="entry name" value="BNAANNG22500D PROTEIN"/>
    <property type="match status" value="1"/>
</dbReference>
<keyword evidence="3" id="KW-1185">Reference proteome</keyword>
<dbReference type="EMBL" id="CM031824">
    <property type="protein sequence ID" value="KAG6625327.1"/>
    <property type="molecule type" value="Genomic_DNA"/>
</dbReference>